<dbReference type="PRINTS" id="PR00019">
    <property type="entry name" value="LEURICHRPT"/>
</dbReference>
<dbReference type="PANTHER" id="PTHR48064:SF6">
    <property type="entry name" value="RECEPTOR-LIKE PROTEIN KINASE 2"/>
    <property type="match status" value="1"/>
</dbReference>
<keyword evidence="3" id="KW-0433">Leucine-rich repeat</keyword>
<dbReference type="FunFam" id="3.80.10.10:FF:000833">
    <property type="entry name" value="Protein TOO MANY MOUTHS"/>
    <property type="match status" value="1"/>
</dbReference>
<keyword evidence="4 8" id="KW-0732">Signal</keyword>
<reference evidence="9 10" key="1">
    <citation type="submission" date="2020-10" db="EMBL/GenBank/DDBJ databases">
        <title>The Coptis chinensis genome and diversification of protoberbering-type alkaloids.</title>
        <authorList>
            <person name="Wang B."/>
            <person name="Shu S."/>
            <person name="Song C."/>
            <person name="Liu Y."/>
        </authorList>
    </citation>
    <scope>NUCLEOTIDE SEQUENCE [LARGE SCALE GENOMIC DNA]</scope>
    <source>
        <strain evidence="9">HL-2020</strain>
        <tissue evidence="9">Leaf</tissue>
    </source>
</reference>
<dbReference type="Proteomes" id="UP000631114">
    <property type="component" value="Unassembled WGS sequence"/>
</dbReference>
<dbReference type="Pfam" id="PF00560">
    <property type="entry name" value="LRR_1"/>
    <property type="match status" value="3"/>
</dbReference>
<feature type="transmembrane region" description="Helical" evidence="7">
    <location>
        <begin position="456"/>
        <end position="476"/>
    </location>
</feature>
<comment type="caution">
    <text evidence="9">The sequence shown here is derived from an EMBL/GenBank/DDBJ whole genome shotgun (WGS) entry which is preliminary data.</text>
</comment>
<dbReference type="GO" id="GO:0005886">
    <property type="term" value="C:plasma membrane"/>
    <property type="evidence" value="ECO:0007669"/>
    <property type="project" value="UniProtKB-SubCell"/>
</dbReference>
<accession>A0A835LJ21</accession>
<keyword evidence="7" id="KW-1133">Transmembrane helix</keyword>
<dbReference type="GO" id="GO:0051707">
    <property type="term" value="P:response to other organism"/>
    <property type="evidence" value="ECO:0007669"/>
    <property type="project" value="UniProtKB-ARBA"/>
</dbReference>
<dbReference type="EMBL" id="JADFTS010000009">
    <property type="protein sequence ID" value="KAF9589166.1"/>
    <property type="molecule type" value="Genomic_DNA"/>
</dbReference>
<name>A0A835LJ21_9MAGN</name>
<evidence type="ECO:0000256" key="1">
    <source>
        <dbReference type="ARBA" id="ARBA00004236"/>
    </source>
</evidence>
<gene>
    <name evidence="9" type="ORF">IFM89_019482</name>
</gene>
<dbReference type="Gene3D" id="3.80.10.10">
    <property type="entry name" value="Ribonuclease Inhibitor"/>
    <property type="match status" value="3"/>
</dbReference>
<dbReference type="InterPro" id="IPR001611">
    <property type="entry name" value="Leu-rich_rpt"/>
</dbReference>
<proteinExistence type="predicted"/>
<evidence type="ECO:0000256" key="7">
    <source>
        <dbReference type="SAM" id="Phobius"/>
    </source>
</evidence>
<feature type="chain" id="PRO_5032298560" description="Leucine-rich repeat receptor-like protein kinase" evidence="8">
    <location>
        <begin position="26"/>
        <end position="477"/>
    </location>
</feature>
<protein>
    <recommendedName>
        <fullName evidence="11">Leucine-rich repeat receptor-like protein kinase</fullName>
    </recommendedName>
</protein>
<evidence type="ECO:0008006" key="11">
    <source>
        <dbReference type="Google" id="ProtNLM"/>
    </source>
</evidence>
<keyword evidence="2" id="KW-1003">Cell membrane</keyword>
<organism evidence="9 10">
    <name type="scientific">Coptis chinensis</name>
    <dbReference type="NCBI Taxonomy" id="261450"/>
    <lineage>
        <taxon>Eukaryota</taxon>
        <taxon>Viridiplantae</taxon>
        <taxon>Streptophyta</taxon>
        <taxon>Embryophyta</taxon>
        <taxon>Tracheophyta</taxon>
        <taxon>Spermatophyta</taxon>
        <taxon>Magnoliopsida</taxon>
        <taxon>Ranunculales</taxon>
        <taxon>Ranunculaceae</taxon>
        <taxon>Coptidoideae</taxon>
        <taxon>Coptis</taxon>
    </lineage>
</organism>
<keyword evidence="10" id="KW-1185">Reference proteome</keyword>
<dbReference type="OrthoDB" id="676979at2759"/>
<sequence>MCSSCSFSHALKFFLLLLSLPSILSLPINDQGKNHRPYKTFQPNNKNFQPSNKTTFQANNMEPFELETLFKIMETMSSDRNWRLTNPNPCKPGWQGIECKQGVDNHLHVSRLDFGSPPYPSCKNTATFPSEIFNLPYLQSAFFYHCFTHTKTSLSIPPRVASASSLQQLSLRSNQALIGPIPPQISLLNSLQILTLSQNNLNEQIPVQLFALTSLIHLDLSYNFLTGTIPNQVGMLRNLVGLDLSYNSFMGAIPATIGELGILQKLDLSSNMLTGSIPPTVEKLNLLVFIALSTNKLQGTFPKGLAKLHSLQYFLMDDNPMFIPLPFELGRLLKLQELRLANSGYTGIIPQSFTQLQNLSTLSLQNNRLTGEIPVGLSSLSHIYHLNLSRNMLNGVVPFNSGFCSRLGRNLDLSGNPGLCLNGAEALESVKIGVGVCGKNNNPSMGKSFKKSRAPSHGFCILLNVFSILSVWMMYLV</sequence>
<evidence type="ECO:0000256" key="5">
    <source>
        <dbReference type="ARBA" id="ARBA00022737"/>
    </source>
</evidence>
<keyword evidence="7" id="KW-0812">Transmembrane</keyword>
<keyword evidence="6 7" id="KW-0472">Membrane</keyword>
<evidence type="ECO:0000256" key="8">
    <source>
        <dbReference type="SAM" id="SignalP"/>
    </source>
</evidence>
<dbReference type="SUPFAM" id="SSF52058">
    <property type="entry name" value="L domain-like"/>
    <property type="match status" value="1"/>
</dbReference>
<evidence type="ECO:0000313" key="9">
    <source>
        <dbReference type="EMBL" id="KAF9589166.1"/>
    </source>
</evidence>
<keyword evidence="5" id="KW-0677">Repeat</keyword>
<dbReference type="FunFam" id="3.80.10.10:FF:000269">
    <property type="entry name" value="Piriformospora indica-insensitive protein 2"/>
    <property type="match status" value="1"/>
</dbReference>
<evidence type="ECO:0000256" key="2">
    <source>
        <dbReference type="ARBA" id="ARBA00022475"/>
    </source>
</evidence>
<dbReference type="SMART" id="SM00369">
    <property type="entry name" value="LRR_TYP"/>
    <property type="match status" value="3"/>
</dbReference>
<feature type="signal peptide" evidence="8">
    <location>
        <begin position="1"/>
        <end position="25"/>
    </location>
</feature>
<dbReference type="PANTHER" id="PTHR48064">
    <property type="entry name" value="OS01G0750400 PROTEIN"/>
    <property type="match status" value="1"/>
</dbReference>
<evidence type="ECO:0000256" key="3">
    <source>
        <dbReference type="ARBA" id="ARBA00022614"/>
    </source>
</evidence>
<evidence type="ECO:0000256" key="4">
    <source>
        <dbReference type="ARBA" id="ARBA00022729"/>
    </source>
</evidence>
<dbReference type="AlphaFoldDB" id="A0A835LJ21"/>
<dbReference type="InterPro" id="IPR003591">
    <property type="entry name" value="Leu-rich_rpt_typical-subtyp"/>
</dbReference>
<dbReference type="InterPro" id="IPR032675">
    <property type="entry name" value="LRR_dom_sf"/>
</dbReference>
<dbReference type="Pfam" id="PF13855">
    <property type="entry name" value="LRR_8"/>
    <property type="match status" value="1"/>
</dbReference>
<evidence type="ECO:0000256" key="6">
    <source>
        <dbReference type="ARBA" id="ARBA00023136"/>
    </source>
</evidence>
<evidence type="ECO:0000313" key="10">
    <source>
        <dbReference type="Proteomes" id="UP000631114"/>
    </source>
</evidence>
<comment type="subcellular location">
    <subcellularLocation>
        <location evidence="1">Cell membrane</location>
    </subcellularLocation>
</comment>
<dbReference type="InterPro" id="IPR053038">
    <property type="entry name" value="RLP_Defense"/>
</dbReference>